<evidence type="ECO:0000259" key="1">
    <source>
        <dbReference type="Pfam" id="PF25065"/>
    </source>
</evidence>
<dbReference type="GO" id="GO:0006357">
    <property type="term" value="P:regulation of transcription by RNA polymerase II"/>
    <property type="evidence" value="ECO:0007669"/>
    <property type="project" value="InterPro"/>
</dbReference>
<reference evidence="3" key="1">
    <citation type="submission" date="2022-11" db="UniProtKB">
        <authorList>
            <consortium name="WormBaseParasite"/>
        </authorList>
    </citation>
    <scope>IDENTIFICATION</scope>
</reference>
<name>A0A915ISW0_ROMCU</name>
<dbReference type="Pfam" id="PF25065">
    <property type="entry name" value="RM3_Med14"/>
    <property type="match status" value="1"/>
</dbReference>
<protein>
    <recommendedName>
        <fullName evidence="1">Mediator of RNA polymerase II transcription subunit 14 RM3 domain-containing protein</fullName>
    </recommendedName>
</protein>
<feature type="domain" description="Mediator of RNA polymerase II transcription subunit 14 RM3" evidence="1">
    <location>
        <begin position="21"/>
        <end position="137"/>
    </location>
</feature>
<dbReference type="PANTHER" id="PTHR12809">
    <property type="entry name" value="MEDIATOR COMPLEX SUBUNIT"/>
    <property type="match status" value="1"/>
</dbReference>
<dbReference type="GO" id="GO:0016592">
    <property type="term" value="C:mediator complex"/>
    <property type="evidence" value="ECO:0007669"/>
    <property type="project" value="InterPro"/>
</dbReference>
<sequence length="302" mass="34830">SHESHIDSKFKDCNRRVLNIENLLTDTQLKRVKYYLGQVKERLVRLLDRMTSDDCCQFVEKDALSPSLHVHLIDNPSDEEILSITINLFSGRYISDCVKLRSTNLLENLSQALNANSWLSLEQCVREMRLTLFVEKCKVSVANSPAKIFDYPFAISPLSFKPFPKHRIILKFPRYDKHLLVVAFDIGETTNPIVTKFYLTTFVYDDSSVSGTCSMMKIVNMTELNYFDSAIVEDEPLKKKCKLERCSETAEDITERISRLLSSCEQKIPFMLLCDYFTKKGVKFHLIHDEPEIGYSSLRIVG</sequence>
<evidence type="ECO:0000313" key="2">
    <source>
        <dbReference type="Proteomes" id="UP000887565"/>
    </source>
</evidence>
<dbReference type="GO" id="GO:0070847">
    <property type="term" value="C:core mediator complex"/>
    <property type="evidence" value="ECO:0007669"/>
    <property type="project" value="TreeGrafter"/>
</dbReference>
<dbReference type="Proteomes" id="UP000887565">
    <property type="component" value="Unplaced"/>
</dbReference>
<evidence type="ECO:0000313" key="3">
    <source>
        <dbReference type="WBParaSite" id="nRc.2.0.1.t17289-RA"/>
    </source>
</evidence>
<dbReference type="AlphaFoldDB" id="A0A915ISW0"/>
<dbReference type="WBParaSite" id="nRc.2.0.1.t17289-RA">
    <property type="protein sequence ID" value="nRc.2.0.1.t17289-RA"/>
    <property type="gene ID" value="nRc.2.0.1.g17289"/>
</dbReference>
<dbReference type="PANTHER" id="PTHR12809:SF2">
    <property type="entry name" value="MEDIATOR OF RNA POLYMERASE II TRANSCRIPTION SUBUNIT 14"/>
    <property type="match status" value="1"/>
</dbReference>
<dbReference type="InterPro" id="IPR013947">
    <property type="entry name" value="Mediator_Med14"/>
</dbReference>
<proteinExistence type="predicted"/>
<organism evidence="2 3">
    <name type="scientific">Romanomermis culicivorax</name>
    <name type="common">Nematode worm</name>
    <dbReference type="NCBI Taxonomy" id="13658"/>
    <lineage>
        <taxon>Eukaryota</taxon>
        <taxon>Metazoa</taxon>
        <taxon>Ecdysozoa</taxon>
        <taxon>Nematoda</taxon>
        <taxon>Enoplea</taxon>
        <taxon>Dorylaimia</taxon>
        <taxon>Mermithida</taxon>
        <taxon>Mermithoidea</taxon>
        <taxon>Mermithidae</taxon>
        <taxon>Romanomermis</taxon>
    </lineage>
</organism>
<dbReference type="InterPro" id="IPR056879">
    <property type="entry name" value="RM3_Med14"/>
</dbReference>
<keyword evidence="2" id="KW-1185">Reference proteome</keyword>
<dbReference type="GO" id="GO:0003712">
    <property type="term" value="F:transcription coregulator activity"/>
    <property type="evidence" value="ECO:0007669"/>
    <property type="project" value="InterPro"/>
</dbReference>
<accession>A0A915ISW0</accession>